<feature type="region of interest" description="Disordered" evidence="1">
    <location>
        <begin position="1"/>
        <end position="30"/>
    </location>
</feature>
<sequence>MTIKKYSHERKRNNKRDINYAPEDVAEEEDEDNIEDLEIDQLKTVTYIDGSNPYKSFKLNYIKIITQINNFREITKEENTNILNVKINPPKPMNLDIVTILNTELRLMTVRQGDKQINMYKGSSSKQITPTLKTKINEFFDKYMGTNVTENIQIKPDNIKNIIPMRITPSAVSNFYNSLVHSYSVDIKQKDLNRRPIFKPFDEIFSLDDIDLLLSFGLEIGKKYLFKIPTKVSNDKIYIVIKEFINKNYGFYEPLFKWFDNNDYDYRLPILLFIDSYHDFSKKATGGKDKILQTQINKILNLQDKSTIMDYYTNKMFENTSEEKFPDNTILTGLNLLTDSNRRKIFNILKNFVDKIKGQAFEKTFLYLYMYYFYIRTNIDGNVDEKIEYFRNNYTYNVQGTQRQKIKVNRYTQDFLMRNESYRLGNTPKHFAVEDSSKYVYIPAALMDANKATSSKNPKDYTTEKPVVNYNIGNMNLIYMFNNDLCNLTVSGTMGNPANPSFQLYAEQTCKGDKIPINFDEDIDSYEKENSTTMSKKNLYETIDQLREIENTLKNRFNVKNTKNLSTNFIKFSNGSDGISRGDVLSLILTFSDNLTRNKMNIQIVDRLLSLKRLGDFGQIENCKKLDIPLFTQDSMENLLAIVNCTQTIFGNNPSYIYYNGSGINSNPNLTNSLLDRNSKCNIITTNVQLQTTNYEPEYEEDNLDDFREYKTLFNKVKNSTFNTNLANWLKERFSQIFINNKYPTKICLSGINEPNINLKYCSEFDKEIITKVLNNYLKFLIKVDTLAQDNNIDIFGLYLFIKYDLYDLINTYTSGYRKSNNTKYATAKILEIVLKQILYDLDNMCNNIQMNDNENCKNIEDYLNDFKKEFKQDIKKELQYDYDEDELNEQVNRYYNNENKYYKNIYDKQFSKSILRDKRKDDITDTNIVNIKRSRKQKINIRRKSSRDNLRKHQR</sequence>
<protein>
    <submittedName>
        <fullName evidence="2">Uncharacterized protein</fullName>
    </submittedName>
</protein>
<name>A0A6C0HDA9_9ZZZZ</name>
<dbReference type="EMBL" id="MN739934">
    <property type="protein sequence ID" value="QHT78611.1"/>
    <property type="molecule type" value="Genomic_DNA"/>
</dbReference>
<organism evidence="2">
    <name type="scientific">viral metagenome</name>
    <dbReference type="NCBI Taxonomy" id="1070528"/>
    <lineage>
        <taxon>unclassified sequences</taxon>
        <taxon>metagenomes</taxon>
        <taxon>organismal metagenomes</taxon>
    </lineage>
</organism>
<accession>A0A6C0HDA9</accession>
<evidence type="ECO:0000313" key="2">
    <source>
        <dbReference type="EMBL" id="QHT78611.1"/>
    </source>
</evidence>
<dbReference type="AlphaFoldDB" id="A0A6C0HDA9"/>
<proteinExistence type="predicted"/>
<reference evidence="2" key="1">
    <citation type="journal article" date="2020" name="Nature">
        <title>Giant virus diversity and host interactions through global metagenomics.</title>
        <authorList>
            <person name="Schulz F."/>
            <person name="Roux S."/>
            <person name="Paez-Espino D."/>
            <person name="Jungbluth S."/>
            <person name="Walsh D.A."/>
            <person name="Denef V.J."/>
            <person name="McMahon K.D."/>
            <person name="Konstantinidis K.T."/>
            <person name="Eloe-Fadrosh E.A."/>
            <person name="Kyrpides N.C."/>
            <person name="Woyke T."/>
        </authorList>
    </citation>
    <scope>NUCLEOTIDE SEQUENCE</scope>
    <source>
        <strain evidence="2">GVMAG-M-3300023179-92</strain>
    </source>
</reference>
<evidence type="ECO:0000256" key="1">
    <source>
        <dbReference type="SAM" id="MobiDB-lite"/>
    </source>
</evidence>
<feature type="compositionally biased region" description="Basic residues" evidence="1">
    <location>
        <begin position="1"/>
        <end position="14"/>
    </location>
</feature>